<name>A0A2H0YRJ0_9BACT</name>
<accession>A0A2H0YRJ0</accession>
<feature type="transmembrane region" description="Helical" evidence="1">
    <location>
        <begin position="111"/>
        <end position="137"/>
    </location>
</feature>
<evidence type="ECO:0000259" key="2">
    <source>
        <dbReference type="Pfam" id="PF01471"/>
    </source>
</evidence>
<evidence type="ECO:0000313" key="4">
    <source>
        <dbReference type="Proteomes" id="UP000228711"/>
    </source>
</evidence>
<sequence>MTQQSKKLLGLAMLLVSITLLLTFPHGADAQRLFPRIAPTCDQDVVMVNGAPNIPVGERCGLNDLVQLFINLFDWGLAILSIISIVFLIIGGAYLLVSAGNEQRVQTGKSILVNTTLGIGIALGSWLVINTVIGLLVGNGTFDNVQVFAKNWWGANTCTNEYSTLCAQYDLREGCGDVRTSYVSELQRKLRDAECGNIEPDGCFGPQTFLAVQAFNQAYGFEPESVAHRNTWDKLNSGAKCTAGAIPQQVAAGNGCCVTQCGTGQANTAENNGATGCKDLYPGTASVWYIGACTTDAITTPSGCCQLPGNNTCISQANVDWCKKTITNSQPGIYATGACDATRCPAGISNACL</sequence>
<comment type="caution">
    <text evidence="3">The sequence shown here is derived from an EMBL/GenBank/DDBJ whole genome shotgun (WGS) entry which is preliminary data.</text>
</comment>
<protein>
    <recommendedName>
        <fullName evidence="2">Peptidoglycan binding-like domain-containing protein</fullName>
    </recommendedName>
</protein>
<keyword evidence="1" id="KW-0812">Transmembrane</keyword>
<organism evidence="3 4">
    <name type="scientific">Candidatus Kerfeldbacteria bacterium CG08_land_8_20_14_0_20_42_7</name>
    <dbReference type="NCBI Taxonomy" id="2014245"/>
    <lineage>
        <taxon>Bacteria</taxon>
        <taxon>Candidatus Kerfeldiibacteriota</taxon>
    </lineage>
</organism>
<dbReference type="Gene3D" id="1.10.101.10">
    <property type="entry name" value="PGBD-like superfamily/PGBD"/>
    <property type="match status" value="1"/>
</dbReference>
<dbReference type="InterPro" id="IPR036365">
    <property type="entry name" value="PGBD-like_sf"/>
</dbReference>
<dbReference type="InterPro" id="IPR002477">
    <property type="entry name" value="Peptidoglycan-bd-like"/>
</dbReference>
<dbReference type="Pfam" id="PF01471">
    <property type="entry name" value="PG_binding_1"/>
    <property type="match status" value="1"/>
</dbReference>
<dbReference type="SUPFAM" id="SSF47090">
    <property type="entry name" value="PGBD-like"/>
    <property type="match status" value="1"/>
</dbReference>
<gene>
    <name evidence="3" type="ORF">COT25_04820</name>
</gene>
<keyword evidence="1" id="KW-0472">Membrane</keyword>
<keyword evidence="1" id="KW-1133">Transmembrane helix</keyword>
<dbReference type="EMBL" id="PEXV01000153">
    <property type="protein sequence ID" value="PIS41124.1"/>
    <property type="molecule type" value="Genomic_DNA"/>
</dbReference>
<reference evidence="4" key="1">
    <citation type="submission" date="2017-09" db="EMBL/GenBank/DDBJ databases">
        <title>Depth-based differentiation of microbial function through sediment-hosted aquifers and enrichment of novel symbionts in the deep terrestrial subsurface.</title>
        <authorList>
            <person name="Probst A.J."/>
            <person name="Ladd B."/>
            <person name="Jarett J.K."/>
            <person name="Geller-Mcgrath D.E."/>
            <person name="Sieber C.M.K."/>
            <person name="Emerson J.B."/>
            <person name="Anantharaman K."/>
            <person name="Thomas B.C."/>
            <person name="Malmstrom R."/>
            <person name="Stieglmeier M."/>
            <person name="Klingl A."/>
            <person name="Woyke T."/>
            <person name="Ryan C.M."/>
            <person name="Banfield J.F."/>
        </authorList>
    </citation>
    <scope>NUCLEOTIDE SEQUENCE [LARGE SCALE GENOMIC DNA]</scope>
</reference>
<evidence type="ECO:0000313" key="3">
    <source>
        <dbReference type="EMBL" id="PIS41124.1"/>
    </source>
</evidence>
<proteinExistence type="predicted"/>
<dbReference type="AlphaFoldDB" id="A0A2H0YRJ0"/>
<feature type="transmembrane region" description="Helical" evidence="1">
    <location>
        <begin position="75"/>
        <end position="99"/>
    </location>
</feature>
<dbReference type="Proteomes" id="UP000228711">
    <property type="component" value="Unassembled WGS sequence"/>
</dbReference>
<feature type="domain" description="Peptidoglycan binding-like" evidence="2">
    <location>
        <begin position="182"/>
        <end position="235"/>
    </location>
</feature>
<dbReference type="InterPro" id="IPR036366">
    <property type="entry name" value="PGBDSf"/>
</dbReference>
<evidence type="ECO:0000256" key="1">
    <source>
        <dbReference type="SAM" id="Phobius"/>
    </source>
</evidence>